<dbReference type="Gene3D" id="3.20.20.100">
    <property type="entry name" value="NADP-dependent oxidoreductase domain"/>
    <property type="match status" value="1"/>
</dbReference>
<gene>
    <name evidence="4" type="ORF">EAS64_17750</name>
</gene>
<dbReference type="Proteomes" id="UP000460272">
    <property type="component" value="Unassembled WGS sequence"/>
</dbReference>
<dbReference type="PANTHER" id="PTHR43625">
    <property type="entry name" value="AFLATOXIN B1 ALDEHYDE REDUCTASE"/>
    <property type="match status" value="1"/>
</dbReference>
<evidence type="ECO:0000313" key="4">
    <source>
        <dbReference type="EMBL" id="TVZ04234.1"/>
    </source>
</evidence>
<dbReference type="InterPro" id="IPR020471">
    <property type="entry name" value="AKR"/>
</dbReference>
<dbReference type="EMBL" id="RPFW01000003">
    <property type="protein sequence ID" value="TVZ04234.1"/>
    <property type="molecule type" value="Genomic_DNA"/>
</dbReference>
<dbReference type="CDD" id="cd19088">
    <property type="entry name" value="AKR_AKR13B1"/>
    <property type="match status" value="1"/>
</dbReference>
<keyword evidence="1" id="KW-0560">Oxidoreductase</keyword>
<dbReference type="AlphaFoldDB" id="A0A6P2BYT5"/>
<dbReference type="InterPro" id="IPR036812">
    <property type="entry name" value="NAD(P)_OxRdtase_dom_sf"/>
</dbReference>
<accession>A0A6P2BYT5</accession>
<feature type="region of interest" description="Disordered" evidence="2">
    <location>
        <begin position="1"/>
        <end position="36"/>
    </location>
</feature>
<evidence type="ECO:0000256" key="1">
    <source>
        <dbReference type="ARBA" id="ARBA00023002"/>
    </source>
</evidence>
<dbReference type="OrthoDB" id="3216283at2"/>
<dbReference type="Pfam" id="PF00248">
    <property type="entry name" value="Aldo_ket_red"/>
    <property type="match status" value="1"/>
</dbReference>
<protein>
    <submittedName>
        <fullName evidence="4">Aldo/keto reductase</fullName>
    </submittedName>
</protein>
<evidence type="ECO:0000313" key="5">
    <source>
        <dbReference type="Proteomes" id="UP000460272"/>
    </source>
</evidence>
<evidence type="ECO:0000256" key="2">
    <source>
        <dbReference type="SAM" id="MobiDB-lite"/>
    </source>
</evidence>
<sequence length="304" mass="31806">MTLDRRIHDDSSEPADRFRPPGPSLRAGRHRRAGRAAGRDTALAILRQAVRAGVNHIDTAHFYGEANGLIRDALAPYPGDLVLATKVGADRDAGGKLIPAQRPDELRAQVDANLAALGVEQVGVVNLRRVDAPPGIVAAGEQRVDLDDQLAELAALRDADKIGGIGLSNVSAGQLAQALPAGIACVQNLYNMLDRTAESVLEACRHHGVAWVPFFPLGSGMTGRPKVSDNPAVLAIAAELGVTAGQVALAWLLASYDETLLIPGTSSAAHLAENLAAGDVTLPESAIATLDRLAPDVPRKESQP</sequence>
<dbReference type="PANTHER" id="PTHR43625:SF40">
    <property type="entry name" value="ALDO-KETO REDUCTASE YAKC [NADP(+)]"/>
    <property type="match status" value="1"/>
</dbReference>
<name>A0A6P2BYT5_9ACTN</name>
<keyword evidence="5" id="KW-1185">Reference proteome</keyword>
<dbReference type="InterPro" id="IPR050791">
    <property type="entry name" value="Aldo-Keto_reductase"/>
</dbReference>
<dbReference type="RefSeq" id="WP_145854103.1">
    <property type="nucleotide sequence ID" value="NZ_RPFW01000003.1"/>
</dbReference>
<organism evidence="4 5">
    <name type="scientific">Trebonia kvetii</name>
    <dbReference type="NCBI Taxonomy" id="2480626"/>
    <lineage>
        <taxon>Bacteria</taxon>
        <taxon>Bacillati</taxon>
        <taxon>Actinomycetota</taxon>
        <taxon>Actinomycetes</taxon>
        <taxon>Streptosporangiales</taxon>
        <taxon>Treboniaceae</taxon>
        <taxon>Trebonia</taxon>
    </lineage>
</organism>
<evidence type="ECO:0000259" key="3">
    <source>
        <dbReference type="Pfam" id="PF00248"/>
    </source>
</evidence>
<feature type="compositionally biased region" description="Basic and acidic residues" evidence="2">
    <location>
        <begin position="1"/>
        <end position="19"/>
    </location>
</feature>
<comment type="caution">
    <text evidence="4">The sequence shown here is derived from an EMBL/GenBank/DDBJ whole genome shotgun (WGS) entry which is preliminary data.</text>
</comment>
<dbReference type="GO" id="GO:0005737">
    <property type="term" value="C:cytoplasm"/>
    <property type="evidence" value="ECO:0007669"/>
    <property type="project" value="TreeGrafter"/>
</dbReference>
<dbReference type="GO" id="GO:0016491">
    <property type="term" value="F:oxidoreductase activity"/>
    <property type="evidence" value="ECO:0007669"/>
    <property type="project" value="UniProtKB-KW"/>
</dbReference>
<dbReference type="SUPFAM" id="SSF51430">
    <property type="entry name" value="NAD(P)-linked oxidoreductase"/>
    <property type="match status" value="1"/>
</dbReference>
<proteinExistence type="predicted"/>
<reference evidence="4 5" key="1">
    <citation type="submission" date="2018-11" db="EMBL/GenBank/DDBJ databases">
        <title>Trebonia kvetii gen.nov., sp.nov., a novel acidophilic actinobacterium, and proposal of the new actinobacterial family Treboniaceae fam. nov.</title>
        <authorList>
            <person name="Rapoport D."/>
            <person name="Sagova-Mareckova M."/>
            <person name="Sedlacek I."/>
            <person name="Provaznik J."/>
            <person name="Kralova S."/>
            <person name="Pavlinic D."/>
            <person name="Benes V."/>
            <person name="Kopecky J."/>
        </authorList>
    </citation>
    <scope>NUCLEOTIDE SEQUENCE [LARGE SCALE GENOMIC DNA]</scope>
    <source>
        <strain evidence="4 5">15Tr583</strain>
    </source>
</reference>
<dbReference type="InterPro" id="IPR023210">
    <property type="entry name" value="NADP_OxRdtase_dom"/>
</dbReference>
<dbReference type="PRINTS" id="PR00069">
    <property type="entry name" value="ALDKETRDTASE"/>
</dbReference>
<feature type="domain" description="NADP-dependent oxidoreductase" evidence="3">
    <location>
        <begin position="38"/>
        <end position="293"/>
    </location>
</feature>